<organism evidence="1 2">
    <name type="scientific">Bullifex porci</name>
    <dbReference type="NCBI Taxonomy" id="2606638"/>
    <lineage>
        <taxon>Bacteria</taxon>
        <taxon>Pseudomonadati</taxon>
        <taxon>Spirochaetota</taxon>
        <taxon>Spirochaetia</taxon>
        <taxon>Spirochaetales</taxon>
        <taxon>Spirochaetaceae</taxon>
        <taxon>Bullifex</taxon>
    </lineage>
</organism>
<sequence>MGLKLLSYEGFNINLDSKTPHCLITGSNIDEILKLENEMLESIKESGGDNVNIHYINNPSCKAVDMLKHGINGFYRSRYEELVRFGAENIEKYNVGRNKMPYEVFIFPIISTDEELLSILKSATMLIQVGVHIICGLTTRYNQEIDKYLSGYTTRFAFPFKEQIINQAFFVADEKELPKIGKLWYKLGINGEVKVLN</sequence>
<protein>
    <submittedName>
        <fullName evidence="1">Uncharacterized protein</fullName>
    </submittedName>
</protein>
<gene>
    <name evidence="1" type="ORF">FYJ80_03775</name>
</gene>
<dbReference type="Proteomes" id="UP000460549">
    <property type="component" value="Unassembled WGS sequence"/>
</dbReference>
<dbReference type="EMBL" id="VUNN01000004">
    <property type="protein sequence ID" value="MSU05898.1"/>
    <property type="molecule type" value="Genomic_DNA"/>
</dbReference>
<evidence type="ECO:0000313" key="1">
    <source>
        <dbReference type="EMBL" id="MSU05898.1"/>
    </source>
</evidence>
<dbReference type="AlphaFoldDB" id="A0A7X2PCF6"/>
<dbReference type="RefSeq" id="WP_154424799.1">
    <property type="nucleotide sequence ID" value="NZ_VUNN01000004.1"/>
</dbReference>
<keyword evidence="2" id="KW-1185">Reference proteome</keyword>
<proteinExistence type="predicted"/>
<evidence type="ECO:0000313" key="2">
    <source>
        <dbReference type="Proteomes" id="UP000460549"/>
    </source>
</evidence>
<accession>A0A7X2PCF6</accession>
<name>A0A7X2PCF6_9SPIO</name>
<reference evidence="1 2" key="1">
    <citation type="submission" date="2019-08" db="EMBL/GenBank/DDBJ databases">
        <title>In-depth cultivation of the pig gut microbiome towards novel bacterial diversity and tailored functional studies.</title>
        <authorList>
            <person name="Wylensek D."/>
            <person name="Hitch T.C.A."/>
            <person name="Clavel T."/>
        </authorList>
    </citation>
    <scope>NUCLEOTIDE SEQUENCE [LARGE SCALE GENOMIC DNA]</scope>
    <source>
        <strain evidence="1 2">NM-380-WT-3C1</strain>
    </source>
</reference>
<comment type="caution">
    <text evidence="1">The sequence shown here is derived from an EMBL/GenBank/DDBJ whole genome shotgun (WGS) entry which is preliminary data.</text>
</comment>